<gene>
    <name evidence="2" type="ORF">C5C51_00485</name>
</gene>
<evidence type="ECO:0000313" key="2">
    <source>
        <dbReference type="EMBL" id="PPI17143.1"/>
    </source>
</evidence>
<protein>
    <submittedName>
        <fullName evidence="2">Uncharacterized protein</fullName>
    </submittedName>
</protein>
<feature type="compositionally biased region" description="Pro residues" evidence="1">
    <location>
        <begin position="200"/>
        <end position="211"/>
    </location>
</feature>
<dbReference type="PROSITE" id="PS51257">
    <property type="entry name" value="PROKAR_LIPOPROTEIN"/>
    <property type="match status" value="1"/>
</dbReference>
<feature type="region of interest" description="Disordered" evidence="1">
    <location>
        <begin position="169"/>
        <end position="211"/>
    </location>
</feature>
<evidence type="ECO:0000313" key="3">
    <source>
        <dbReference type="Proteomes" id="UP000237966"/>
    </source>
</evidence>
<name>A0A2S5YA08_9MICO</name>
<sequence>MLFPKSTRPQVAIITTLVLVLTFISACSGKEPNPVTPTNTSSPREERDKIVEFVINTTKQLSVTGWWPKDGVAVPDDCSLGGGEKGASYSYSHWAPMGTDYAGDAQKVAAYWRTLGMSVRIADSTPWPTVYAEGGPVLRASFDTSTPDNSYRVGAVARCAPGHAVDLLNEDEGQRDAGVVLPGDEGTVKKWDPKDQPGLIPRPKPSPQPSQ</sequence>
<feature type="compositionally biased region" description="Basic and acidic residues" evidence="1">
    <location>
        <begin position="186"/>
        <end position="195"/>
    </location>
</feature>
<comment type="caution">
    <text evidence="2">The sequence shown here is derived from an EMBL/GenBank/DDBJ whole genome shotgun (WGS) entry which is preliminary data.</text>
</comment>
<dbReference type="Proteomes" id="UP000237966">
    <property type="component" value="Unassembled WGS sequence"/>
</dbReference>
<proteinExistence type="predicted"/>
<dbReference type="EMBL" id="PSWU01000001">
    <property type="protein sequence ID" value="PPI17143.1"/>
    <property type="molecule type" value="Genomic_DNA"/>
</dbReference>
<evidence type="ECO:0000256" key="1">
    <source>
        <dbReference type="SAM" id="MobiDB-lite"/>
    </source>
</evidence>
<accession>A0A2S5YA08</accession>
<organism evidence="2 3">
    <name type="scientific">Rathayibacter toxicus</name>
    <dbReference type="NCBI Taxonomy" id="145458"/>
    <lineage>
        <taxon>Bacteria</taxon>
        <taxon>Bacillati</taxon>
        <taxon>Actinomycetota</taxon>
        <taxon>Actinomycetes</taxon>
        <taxon>Micrococcales</taxon>
        <taxon>Microbacteriaceae</taxon>
        <taxon>Rathayibacter</taxon>
    </lineage>
</organism>
<reference evidence="2 3" key="1">
    <citation type="submission" date="2018-02" db="EMBL/GenBank/DDBJ databases">
        <title>Bacteriophage NCPPB3778 and a type I-E CRISPR drive the evolution of the US Biological Select Agent, Rathayibacter toxicus.</title>
        <authorList>
            <person name="Davis E.W.II."/>
            <person name="Tabima J.F."/>
            <person name="Weisberg A.J."/>
            <person name="Lopes L.D."/>
            <person name="Wiseman M.S."/>
            <person name="Wiseman M.S."/>
            <person name="Pupko T."/>
            <person name="Belcher M.S."/>
            <person name="Sechler A.J."/>
            <person name="Tancos M.A."/>
            <person name="Schroeder B.K."/>
            <person name="Murray T.D."/>
            <person name="Luster D.G."/>
            <person name="Schneider W.L."/>
            <person name="Rogers E."/>
            <person name="Andreote F.D."/>
            <person name="Grunwald N.J."/>
            <person name="Putnam M.L."/>
            <person name="Chang J.H."/>
        </authorList>
    </citation>
    <scope>NUCLEOTIDE SEQUENCE [LARGE SCALE GENOMIC DNA]</scope>
    <source>
        <strain evidence="2 3">FH99</strain>
    </source>
</reference>
<dbReference type="AlphaFoldDB" id="A0A2S5YA08"/>